<keyword evidence="2" id="KW-1185">Reference proteome</keyword>
<name>A0A4Y2NG35_ARAVE</name>
<protein>
    <submittedName>
        <fullName evidence="1">Uncharacterized protein</fullName>
    </submittedName>
</protein>
<dbReference type="Proteomes" id="UP000499080">
    <property type="component" value="Unassembled WGS sequence"/>
</dbReference>
<comment type="caution">
    <text evidence="1">The sequence shown here is derived from an EMBL/GenBank/DDBJ whole genome shotgun (WGS) entry which is preliminary data.</text>
</comment>
<dbReference type="EMBL" id="BGPR01127892">
    <property type="protein sequence ID" value="GBN38291.1"/>
    <property type="molecule type" value="Genomic_DNA"/>
</dbReference>
<proteinExistence type="predicted"/>
<reference evidence="1 2" key="1">
    <citation type="journal article" date="2019" name="Sci. Rep.">
        <title>Orb-weaving spider Araneus ventricosus genome elucidates the spidroin gene catalogue.</title>
        <authorList>
            <person name="Kono N."/>
            <person name="Nakamura H."/>
            <person name="Ohtoshi R."/>
            <person name="Moran D.A.P."/>
            <person name="Shinohara A."/>
            <person name="Yoshida Y."/>
            <person name="Fujiwara M."/>
            <person name="Mori M."/>
            <person name="Tomita M."/>
            <person name="Arakawa K."/>
        </authorList>
    </citation>
    <scope>NUCLEOTIDE SEQUENCE [LARGE SCALE GENOMIC DNA]</scope>
</reference>
<sequence>MIRLSAFHNLQKAISYLKKPKFNAFIPSSRL</sequence>
<feature type="non-terminal residue" evidence="1">
    <location>
        <position position="31"/>
    </location>
</feature>
<evidence type="ECO:0000313" key="1">
    <source>
        <dbReference type="EMBL" id="GBN38291.1"/>
    </source>
</evidence>
<organism evidence="1 2">
    <name type="scientific">Araneus ventricosus</name>
    <name type="common">Orbweaver spider</name>
    <name type="synonym">Epeira ventricosa</name>
    <dbReference type="NCBI Taxonomy" id="182803"/>
    <lineage>
        <taxon>Eukaryota</taxon>
        <taxon>Metazoa</taxon>
        <taxon>Ecdysozoa</taxon>
        <taxon>Arthropoda</taxon>
        <taxon>Chelicerata</taxon>
        <taxon>Arachnida</taxon>
        <taxon>Araneae</taxon>
        <taxon>Araneomorphae</taxon>
        <taxon>Entelegynae</taxon>
        <taxon>Araneoidea</taxon>
        <taxon>Araneidae</taxon>
        <taxon>Araneus</taxon>
    </lineage>
</organism>
<accession>A0A4Y2NG35</accession>
<dbReference type="AlphaFoldDB" id="A0A4Y2NG35"/>
<evidence type="ECO:0000313" key="2">
    <source>
        <dbReference type="Proteomes" id="UP000499080"/>
    </source>
</evidence>
<gene>
    <name evidence="1" type="ORF">AVEN_148847_1</name>
</gene>